<dbReference type="Proteomes" id="UP001056778">
    <property type="component" value="Chromosome 2"/>
</dbReference>
<accession>A0ACB9TIC3</accession>
<sequence length="721" mass="82977">MSTATFGENQPTSIQDISPLPGCSSSTNGATKGARLKQHSEILTSIPMKERIEERKKKDEKSKIKRERKGQQCIMKTKINREGVGKKTTKTTSKTSAQFKLKKVKKALFESDTDSSLNEDDVCEDESEDGRTRLKMPKVKESSKYVKKYNEEQLQEALEAVRNGKPLREVSRKYNIPRATLQFRKSDKFVKPGFGPRPILSTEEEDILASVKEFLDKVPRKNPFPDNCPQEGWYKAFLRRHPELTIRTAEGVTSASANVAENDIRKWFSEIRTYLDSKGYLNILDDATRVFNGDETCFSLCPKNTKVLAPRGSRNVYEVEQGSTKSTITVMFTFSAAGLTTPPMFPIILFIDGHSTHLTYQLSELCRELQIITICLYPNSTRILQPADVAAFKPIKTGWRKGVLEWRRSNPSDVLTKEKFCPILDKVIEKYSKEGNIRSGFRACGLYPFDENAIDYSKCLGHNKSDSVKEIDKNNFQLRTLTFEKFRDIVDNDHITKFKEMSAAPLNTEEGTDKNFNILYRLWRELDTNAKATEISDRDGSTNTVDANNNQDAKQYFLKETANEECVEFRINDTVARNEIQDITSIKINAHNVEEYPRENIVSVLPNVAENLTDFNRKTGNEMFIDAQYFDIENMPIIFDQENEEHLNQFDTTDSSMDTSLKNILKWPITPKRKGTKNLKRMPFVLTSTQWNQLKRRQEEEKSKKIEEREERKKKELKVKF</sequence>
<proteinExistence type="predicted"/>
<gene>
    <name evidence="1" type="ORF">MML48_2g00008462</name>
</gene>
<comment type="caution">
    <text evidence="1">The sequence shown here is derived from an EMBL/GenBank/DDBJ whole genome shotgun (WGS) entry which is preliminary data.</text>
</comment>
<keyword evidence="2" id="KW-1185">Reference proteome</keyword>
<evidence type="ECO:0000313" key="1">
    <source>
        <dbReference type="EMBL" id="KAI4466542.1"/>
    </source>
</evidence>
<name>A0ACB9TIC3_HOLOL</name>
<dbReference type="EMBL" id="CM043016">
    <property type="protein sequence ID" value="KAI4466542.1"/>
    <property type="molecule type" value="Genomic_DNA"/>
</dbReference>
<evidence type="ECO:0000313" key="2">
    <source>
        <dbReference type="Proteomes" id="UP001056778"/>
    </source>
</evidence>
<protein>
    <submittedName>
        <fullName evidence="1">Uncharacterized protein</fullName>
    </submittedName>
</protein>
<organism evidence="1 2">
    <name type="scientific">Holotrichia oblita</name>
    <name type="common">Chafer beetle</name>
    <dbReference type="NCBI Taxonomy" id="644536"/>
    <lineage>
        <taxon>Eukaryota</taxon>
        <taxon>Metazoa</taxon>
        <taxon>Ecdysozoa</taxon>
        <taxon>Arthropoda</taxon>
        <taxon>Hexapoda</taxon>
        <taxon>Insecta</taxon>
        <taxon>Pterygota</taxon>
        <taxon>Neoptera</taxon>
        <taxon>Endopterygota</taxon>
        <taxon>Coleoptera</taxon>
        <taxon>Polyphaga</taxon>
        <taxon>Scarabaeiformia</taxon>
        <taxon>Scarabaeidae</taxon>
        <taxon>Melolonthinae</taxon>
        <taxon>Holotrichia</taxon>
    </lineage>
</organism>
<reference evidence="1" key="1">
    <citation type="submission" date="2022-04" db="EMBL/GenBank/DDBJ databases">
        <title>Chromosome-scale genome assembly of Holotrichia oblita Faldermann.</title>
        <authorList>
            <person name="Rongchong L."/>
        </authorList>
    </citation>
    <scope>NUCLEOTIDE SEQUENCE</scope>
    <source>
        <strain evidence="1">81SQS9</strain>
    </source>
</reference>